<evidence type="ECO:0000256" key="8">
    <source>
        <dbReference type="SAM" id="MobiDB-lite"/>
    </source>
</evidence>
<reference evidence="10" key="1">
    <citation type="submission" date="2021-01" db="EMBL/GenBank/DDBJ databases">
        <title>Whole genome shotgun sequence of Sinosporangium siamense NBRC 109515.</title>
        <authorList>
            <person name="Komaki H."/>
            <person name="Tamura T."/>
        </authorList>
    </citation>
    <scope>NUCLEOTIDE SEQUENCE</scope>
    <source>
        <strain evidence="10">NBRC 109515</strain>
    </source>
</reference>
<accession>A0A919RFP4</accession>
<feature type="transmembrane region" description="Helical" evidence="9">
    <location>
        <begin position="260"/>
        <end position="287"/>
    </location>
</feature>
<feature type="transmembrane region" description="Helical" evidence="9">
    <location>
        <begin position="299"/>
        <end position="317"/>
    </location>
</feature>
<feature type="transmembrane region" description="Helical" evidence="9">
    <location>
        <begin position="29"/>
        <end position="52"/>
    </location>
</feature>
<evidence type="ECO:0000256" key="6">
    <source>
        <dbReference type="ARBA" id="ARBA00022989"/>
    </source>
</evidence>
<feature type="compositionally biased region" description="Pro residues" evidence="8">
    <location>
        <begin position="1"/>
        <end position="12"/>
    </location>
</feature>
<feature type="transmembrane region" description="Helical" evidence="9">
    <location>
        <begin position="172"/>
        <end position="196"/>
    </location>
</feature>
<protein>
    <submittedName>
        <fullName evidence="10">Iron ABC transporter permease</fullName>
    </submittedName>
</protein>
<keyword evidence="6 9" id="KW-1133">Transmembrane helix</keyword>
<keyword evidence="5 9" id="KW-0812">Transmembrane</keyword>
<keyword evidence="3" id="KW-0813">Transport</keyword>
<evidence type="ECO:0000256" key="4">
    <source>
        <dbReference type="ARBA" id="ARBA00022475"/>
    </source>
</evidence>
<feature type="transmembrane region" description="Helical" evidence="9">
    <location>
        <begin position="216"/>
        <end position="239"/>
    </location>
</feature>
<evidence type="ECO:0000313" key="11">
    <source>
        <dbReference type="Proteomes" id="UP000606172"/>
    </source>
</evidence>
<comment type="caution">
    <text evidence="10">The sequence shown here is derived from an EMBL/GenBank/DDBJ whole genome shotgun (WGS) entry which is preliminary data.</text>
</comment>
<dbReference type="PANTHER" id="PTHR30472:SF1">
    <property type="entry name" value="FE(3+) DICITRATE TRANSPORT SYSTEM PERMEASE PROTEIN FECC-RELATED"/>
    <property type="match status" value="1"/>
</dbReference>
<dbReference type="AlphaFoldDB" id="A0A919RFP4"/>
<keyword evidence="4" id="KW-1003">Cell membrane</keyword>
<evidence type="ECO:0000256" key="3">
    <source>
        <dbReference type="ARBA" id="ARBA00022448"/>
    </source>
</evidence>
<feature type="region of interest" description="Disordered" evidence="8">
    <location>
        <begin position="1"/>
        <end position="22"/>
    </location>
</feature>
<feature type="transmembrane region" description="Helical" evidence="9">
    <location>
        <begin position="329"/>
        <end position="348"/>
    </location>
</feature>
<feature type="transmembrane region" description="Helical" evidence="9">
    <location>
        <begin position="114"/>
        <end position="135"/>
    </location>
</feature>
<dbReference type="EMBL" id="BOOW01000010">
    <property type="protein sequence ID" value="GII91559.1"/>
    <property type="molecule type" value="Genomic_DNA"/>
</dbReference>
<comment type="subcellular location">
    <subcellularLocation>
        <location evidence="1">Cell membrane</location>
        <topology evidence="1">Multi-pass membrane protein</topology>
    </subcellularLocation>
</comment>
<dbReference type="Pfam" id="PF01032">
    <property type="entry name" value="FecCD"/>
    <property type="match status" value="1"/>
</dbReference>
<dbReference type="InterPro" id="IPR037294">
    <property type="entry name" value="ABC_BtuC-like"/>
</dbReference>
<dbReference type="PANTHER" id="PTHR30472">
    <property type="entry name" value="FERRIC ENTEROBACTIN TRANSPORT SYSTEM PERMEASE PROTEIN"/>
    <property type="match status" value="1"/>
</dbReference>
<comment type="similarity">
    <text evidence="2">Belongs to the binding-protein-dependent transport system permease family. FecCD subfamily.</text>
</comment>
<dbReference type="Gene3D" id="1.10.3470.10">
    <property type="entry name" value="ABC transporter involved in vitamin B12 uptake, BtuC"/>
    <property type="match status" value="1"/>
</dbReference>
<evidence type="ECO:0000313" key="10">
    <source>
        <dbReference type="EMBL" id="GII91559.1"/>
    </source>
</evidence>
<feature type="transmembrane region" description="Helical" evidence="9">
    <location>
        <begin position="85"/>
        <end position="102"/>
    </location>
</feature>
<evidence type="ECO:0000256" key="2">
    <source>
        <dbReference type="ARBA" id="ARBA00007935"/>
    </source>
</evidence>
<gene>
    <name evidence="10" type="ORF">Ssi02_17900</name>
</gene>
<dbReference type="FunFam" id="1.10.3470.10:FF:000001">
    <property type="entry name" value="Vitamin B12 ABC transporter permease BtuC"/>
    <property type="match status" value="1"/>
</dbReference>
<keyword evidence="11" id="KW-1185">Reference proteome</keyword>
<dbReference type="GO" id="GO:0022857">
    <property type="term" value="F:transmembrane transporter activity"/>
    <property type="evidence" value="ECO:0007669"/>
    <property type="project" value="InterPro"/>
</dbReference>
<dbReference type="SUPFAM" id="SSF81345">
    <property type="entry name" value="ABC transporter involved in vitamin B12 uptake, BtuC"/>
    <property type="match status" value="1"/>
</dbReference>
<keyword evidence="7 9" id="KW-0472">Membrane</keyword>
<feature type="transmembrane region" description="Helical" evidence="9">
    <location>
        <begin position="141"/>
        <end position="160"/>
    </location>
</feature>
<organism evidence="10 11">
    <name type="scientific">Sinosporangium siamense</name>
    <dbReference type="NCBI Taxonomy" id="1367973"/>
    <lineage>
        <taxon>Bacteria</taxon>
        <taxon>Bacillati</taxon>
        <taxon>Actinomycetota</taxon>
        <taxon>Actinomycetes</taxon>
        <taxon>Streptosporangiales</taxon>
        <taxon>Streptosporangiaceae</taxon>
        <taxon>Sinosporangium</taxon>
    </lineage>
</organism>
<evidence type="ECO:0000256" key="5">
    <source>
        <dbReference type="ARBA" id="ARBA00022692"/>
    </source>
</evidence>
<proteinExistence type="inferred from homology"/>
<dbReference type="GO" id="GO:0033214">
    <property type="term" value="P:siderophore-iron import into cell"/>
    <property type="evidence" value="ECO:0007669"/>
    <property type="project" value="TreeGrafter"/>
</dbReference>
<dbReference type="GO" id="GO:0005886">
    <property type="term" value="C:plasma membrane"/>
    <property type="evidence" value="ECO:0007669"/>
    <property type="project" value="UniProtKB-SubCell"/>
</dbReference>
<dbReference type="Proteomes" id="UP000606172">
    <property type="component" value="Unassembled WGS sequence"/>
</dbReference>
<sequence>MTPPQAAPPRPSPKASRKRQGPVGGTRRVLFWLAVLLVMLAVSSLLSLAVGANPLPPAKVWEALTNYNPSDPDHMVVVGKRLPRTLLGLIAGAAFAVAGAVMQGLTRNPIAEPGLLGVNAGASLFVVLGITVFGVTQPGGYVWFAFAGAAMVSVLVYAIAAGGREGATPVKLALSGTATAAVLTSLVSAALLTSRTAMDTMRFWQVGSLSARDLGVLWQTLPAMAAGLVLALAIGRALNNLALGEDVARGLGQRVGLTRVLAAVCVVLLCGGATAAVGPIAFIGLLVPHAVRHFVGTSYRLIIPFSALGAPSLLLLCDVGGRVVARPGELLVGIVTALVGAPLFIAVVRPRKAVKL</sequence>
<evidence type="ECO:0000256" key="1">
    <source>
        <dbReference type="ARBA" id="ARBA00004651"/>
    </source>
</evidence>
<name>A0A919RFP4_9ACTN</name>
<evidence type="ECO:0000256" key="9">
    <source>
        <dbReference type="SAM" id="Phobius"/>
    </source>
</evidence>
<evidence type="ECO:0000256" key="7">
    <source>
        <dbReference type="ARBA" id="ARBA00023136"/>
    </source>
</evidence>
<dbReference type="CDD" id="cd06550">
    <property type="entry name" value="TM_ABC_iron-siderophores_like"/>
    <property type="match status" value="1"/>
</dbReference>
<dbReference type="InterPro" id="IPR000522">
    <property type="entry name" value="ABC_transptr_permease_BtuC"/>
</dbReference>
<dbReference type="RefSeq" id="WP_239128729.1">
    <property type="nucleotide sequence ID" value="NZ_BOOW01000010.1"/>
</dbReference>